<dbReference type="AlphaFoldDB" id="A0A6S7KMY9"/>
<feature type="non-terminal residue" evidence="1">
    <location>
        <position position="71"/>
    </location>
</feature>
<dbReference type="Gene3D" id="3.10.10.10">
    <property type="entry name" value="HIV Type 1 Reverse Transcriptase, subunit A, domain 1"/>
    <property type="match status" value="1"/>
</dbReference>
<dbReference type="Proteomes" id="UP001152795">
    <property type="component" value="Unassembled WGS sequence"/>
</dbReference>
<dbReference type="SUPFAM" id="SSF56672">
    <property type="entry name" value="DNA/RNA polymerases"/>
    <property type="match status" value="1"/>
</dbReference>
<dbReference type="EMBL" id="CACRXK020049211">
    <property type="protein sequence ID" value="CAB4046287.1"/>
    <property type="molecule type" value="Genomic_DNA"/>
</dbReference>
<name>A0A6S7KMY9_PARCT</name>
<protein>
    <submittedName>
        <fullName evidence="1">Uncharacterized protein</fullName>
    </submittedName>
</protein>
<organism evidence="1 2">
    <name type="scientific">Paramuricea clavata</name>
    <name type="common">Red gorgonian</name>
    <name type="synonym">Violescent sea-whip</name>
    <dbReference type="NCBI Taxonomy" id="317549"/>
    <lineage>
        <taxon>Eukaryota</taxon>
        <taxon>Metazoa</taxon>
        <taxon>Cnidaria</taxon>
        <taxon>Anthozoa</taxon>
        <taxon>Octocorallia</taxon>
        <taxon>Malacalcyonacea</taxon>
        <taxon>Plexauridae</taxon>
        <taxon>Paramuricea</taxon>
    </lineage>
</organism>
<reference evidence="1" key="1">
    <citation type="submission" date="2020-04" db="EMBL/GenBank/DDBJ databases">
        <authorList>
            <person name="Alioto T."/>
            <person name="Alioto T."/>
            <person name="Gomez Garrido J."/>
        </authorList>
    </citation>
    <scope>NUCLEOTIDE SEQUENCE</scope>
    <source>
        <strain evidence="1">A484AB</strain>
    </source>
</reference>
<sequence>MDGPPMRIFLRDDIDINPTRILTARQIPLARQAAAEEMLEKALANSVIERVDHPTDWISPAFFVPKPDGKG</sequence>
<keyword evidence="2" id="KW-1185">Reference proteome</keyword>
<dbReference type="InterPro" id="IPR043502">
    <property type="entry name" value="DNA/RNA_pol_sf"/>
</dbReference>
<evidence type="ECO:0000313" key="2">
    <source>
        <dbReference type="Proteomes" id="UP001152795"/>
    </source>
</evidence>
<proteinExistence type="predicted"/>
<gene>
    <name evidence="1" type="ORF">PACLA_8A078862</name>
</gene>
<accession>A0A6S7KMY9</accession>
<comment type="caution">
    <text evidence="1">The sequence shown here is derived from an EMBL/GenBank/DDBJ whole genome shotgun (WGS) entry which is preliminary data.</text>
</comment>
<evidence type="ECO:0000313" key="1">
    <source>
        <dbReference type="EMBL" id="CAB4046287.1"/>
    </source>
</evidence>